<feature type="transmembrane region" description="Helical" evidence="8">
    <location>
        <begin position="247"/>
        <end position="270"/>
    </location>
</feature>
<feature type="transmembrane region" description="Helical" evidence="8">
    <location>
        <begin position="219"/>
        <end position="241"/>
    </location>
</feature>
<keyword evidence="5 8" id="KW-0812">Transmembrane</keyword>
<feature type="transmembrane region" description="Helical" evidence="8">
    <location>
        <begin position="282"/>
        <end position="305"/>
    </location>
</feature>
<dbReference type="EMBL" id="FQYT01000006">
    <property type="protein sequence ID" value="SHI72964.1"/>
    <property type="molecule type" value="Genomic_DNA"/>
</dbReference>
<dbReference type="PANTHER" id="PTHR36838:SF1">
    <property type="entry name" value="SLR1864 PROTEIN"/>
    <property type="match status" value="1"/>
</dbReference>
<reference evidence="9 10" key="1">
    <citation type="submission" date="2016-11" db="EMBL/GenBank/DDBJ databases">
        <authorList>
            <person name="Jaros S."/>
            <person name="Januszkiewicz K."/>
            <person name="Wedrychowicz H."/>
        </authorList>
    </citation>
    <scope>NUCLEOTIDE SEQUENCE [LARGE SCALE GENOMIC DNA]</scope>
    <source>
        <strain evidence="9 10">DSM 15970</strain>
    </source>
</reference>
<evidence type="ECO:0000256" key="2">
    <source>
        <dbReference type="ARBA" id="ARBA00010145"/>
    </source>
</evidence>
<accession>A0A1M6DI23</accession>
<protein>
    <recommendedName>
        <fullName evidence="11">Membrane transport protein</fullName>
    </recommendedName>
</protein>
<dbReference type="OrthoDB" id="9798064at2"/>
<comment type="similarity">
    <text evidence="2">Belongs to the auxin efflux carrier (TC 2.A.69) family.</text>
</comment>
<evidence type="ECO:0000313" key="9">
    <source>
        <dbReference type="EMBL" id="SHI72964.1"/>
    </source>
</evidence>
<dbReference type="Pfam" id="PF03547">
    <property type="entry name" value="Mem_trans"/>
    <property type="match status" value="2"/>
</dbReference>
<evidence type="ECO:0000313" key="10">
    <source>
        <dbReference type="Proteomes" id="UP000184342"/>
    </source>
</evidence>
<evidence type="ECO:0000256" key="5">
    <source>
        <dbReference type="ARBA" id="ARBA00022692"/>
    </source>
</evidence>
<keyword evidence="6 8" id="KW-1133">Transmembrane helix</keyword>
<organism evidence="9 10">
    <name type="scientific">Parasporobacterium paucivorans DSM 15970</name>
    <dbReference type="NCBI Taxonomy" id="1122934"/>
    <lineage>
        <taxon>Bacteria</taxon>
        <taxon>Bacillati</taxon>
        <taxon>Bacillota</taxon>
        <taxon>Clostridia</taxon>
        <taxon>Lachnospirales</taxon>
        <taxon>Lachnospiraceae</taxon>
        <taxon>Parasporobacterium</taxon>
    </lineage>
</organism>
<feature type="transmembrane region" description="Helical" evidence="8">
    <location>
        <begin position="190"/>
        <end position="207"/>
    </location>
</feature>
<proteinExistence type="inferred from homology"/>
<dbReference type="GO" id="GO:0055085">
    <property type="term" value="P:transmembrane transport"/>
    <property type="evidence" value="ECO:0007669"/>
    <property type="project" value="InterPro"/>
</dbReference>
<evidence type="ECO:0000256" key="7">
    <source>
        <dbReference type="ARBA" id="ARBA00023136"/>
    </source>
</evidence>
<evidence type="ECO:0000256" key="3">
    <source>
        <dbReference type="ARBA" id="ARBA00022448"/>
    </source>
</evidence>
<evidence type="ECO:0000256" key="1">
    <source>
        <dbReference type="ARBA" id="ARBA00004651"/>
    </source>
</evidence>
<feature type="transmembrane region" description="Helical" evidence="8">
    <location>
        <begin position="64"/>
        <end position="82"/>
    </location>
</feature>
<dbReference type="InterPro" id="IPR004776">
    <property type="entry name" value="Mem_transp_PIN-like"/>
</dbReference>
<dbReference type="PANTHER" id="PTHR36838">
    <property type="entry name" value="AUXIN EFFLUX CARRIER FAMILY PROTEIN"/>
    <property type="match status" value="1"/>
</dbReference>
<dbReference type="RefSeq" id="WP_073992995.1">
    <property type="nucleotide sequence ID" value="NZ_FQYT01000006.1"/>
</dbReference>
<dbReference type="GO" id="GO:0005886">
    <property type="term" value="C:plasma membrane"/>
    <property type="evidence" value="ECO:0007669"/>
    <property type="project" value="UniProtKB-SubCell"/>
</dbReference>
<feature type="transmembrane region" description="Helical" evidence="8">
    <location>
        <begin position="126"/>
        <end position="147"/>
    </location>
</feature>
<feature type="transmembrane region" description="Helical" evidence="8">
    <location>
        <begin position="6"/>
        <end position="26"/>
    </location>
</feature>
<keyword evidence="10" id="KW-1185">Reference proteome</keyword>
<sequence length="306" mass="34103">MQKALVEIVILFIIMFFGFILGKVNIVDEKMSNKLSTFVLSGTFPALIITSMDRDFAIDTLKNSAYLLTATIILSVIIIIFIEIEVRVRKNPEKEMTARHFLMLFGNTSFMGIPVLNALYGNDGVFYISMMSIVFNFLMFSYGVFILSRNEKANFRKIFLNPGFIGTLIGFIIFITPISLPYVIFRPLEWCGSMTIPLALIVAGSIISRNKLSEIIRPASVWTTSLIRLILFPVILIPALLFLKTDIFLMSILVIIFATPAPLTAGAFVGNYGGDGYFASKVVVLSNLLSLVTMAVMIWIFTAVIV</sequence>
<evidence type="ECO:0000256" key="6">
    <source>
        <dbReference type="ARBA" id="ARBA00022989"/>
    </source>
</evidence>
<dbReference type="InterPro" id="IPR038770">
    <property type="entry name" value="Na+/solute_symporter_sf"/>
</dbReference>
<evidence type="ECO:0000256" key="8">
    <source>
        <dbReference type="SAM" id="Phobius"/>
    </source>
</evidence>
<keyword evidence="4" id="KW-1003">Cell membrane</keyword>
<comment type="subcellular location">
    <subcellularLocation>
        <location evidence="1">Cell membrane</location>
        <topology evidence="1">Multi-pass membrane protein</topology>
    </subcellularLocation>
</comment>
<feature type="transmembrane region" description="Helical" evidence="8">
    <location>
        <begin position="159"/>
        <end position="184"/>
    </location>
</feature>
<dbReference type="Proteomes" id="UP000184342">
    <property type="component" value="Unassembled WGS sequence"/>
</dbReference>
<dbReference type="AlphaFoldDB" id="A0A1M6DI23"/>
<name>A0A1M6DI23_9FIRM</name>
<keyword evidence="7 8" id="KW-0472">Membrane</keyword>
<feature type="transmembrane region" description="Helical" evidence="8">
    <location>
        <begin position="102"/>
        <end position="120"/>
    </location>
</feature>
<evidence type="ECO:0000256" key="4">
    <source>
        <dbReference type="ARBA" id="ARBA00022475"/>
    </source>
</evidence>
<dbReference type="STRING" id="1122934.SAMN02745691_00720"/>
<gene>
    <name evidence="9" type="ORF">SAMN02745691_00720</name>
</gene>
<feature type="transmembrane region" description="Helical" evidence="8">
    <location>
        <begin position="35"/>
        <end position="52"/>
    </location>
</feature>
<dbReference type="Gene3D" id="1.20.1530.20">
    <property type="match status" value="1"/>
</dbReference>
<evidence type="ECO:0008006" key="11">
    <source>
        <dbReference type="Google" id="ProtNLM"/>
    </source>
</evidence>
<keyword evidence="3" id="KW-0813">Transport</keyword>